<dbReference type="InterPro" id="IPR006311">
    <property type="entry name" value="TAT_signal"/>
</dbReference>
<feature type="binding site" evidence="3">
    <location>
        <position position="252"/>
    </location>
    <ligand>
        <name>[4Fe-4S] cluster</name>
        <dbReference type="ChEBI" id="CHEBI:49883"/>
        <label>2</label>
    </ligand>
</feature>
<dbReference type="InterPro" id="IPR006137">
    <property type="entry name" value="NADH_UbQ_OxRdtase-like_20kDa"/>
</dbReference>
<dbReference type="Pfam" id="PF01058">
    <property type="entry name" value="Oxidored_q6"/>
    <property type="match status" value="1"/>
</dbReference>
<reference evidence="6 7" key="1">
    <citation type="submission" date="2018-08" db="EMBL/GenBank/DDBJ databases">
        <title>Genome of Clostridium chromiireducens C1, DSM12136.</title>
        <authorList>
            <person name="Xing M."/>
            <person name="Wei Y."/>
            <person name="Ang E.L."/>
            <person name="Zhao H."/>
            <person name="Zhang Y."/>
        </authorList>
    </citation>
    <scope>NUCLEOTIDE SEQUENCE [LARGE SCALE GENOMIC DNA]</scope>
    <source>
        <strain evidence="6 7">C1</strain>
    </source>
</reference>
<feature type="binding site" evidence="3">
    <location>
        <position position="160"/>
    </location>
    <ligand>
        <name>[4Fe-4S] cluster</name>
        <dbReference type="ChEBI" id="CHEBI:49883"/>
        <label>1</label>
    </ligand>
</feature>
<feature type="binding site" evidence="3">
    <location>
        <position position="52"/>
    </location>
    <ligand>
        <name>[4Fe-4S] cluster</name>
        <dbReference type="ChEBI" id="CHEBI:49883"/>
        <label>1</label>
    </ligand>
</feature>
<evidence type="ECO:0000313" key="7">
    <source>
        <dbReference type="Proteomes" id="UP000265930"/>
    </source>
</evidence>
<sequence>MKMTRRDFLKWMVASGVALGMGKMDIAKAEEIINSATSTPVIWLQAAGCSGCTLSFLDMVENETYDKTVACYNAEDVLMNTIDLKYHSTLMASAASECMEVLNSEYKESGYILVVEGGIPTGESGNYCIVGERDGKPLTAMQALKDFAVNAKYIIAAGTCSAFRGVSGAGDNLTEVKAVDQILTEYDKKIINLPGCPVHPYILGGTIVKLLLGETLEMFTDTARTSGGDSTLMNTKRPKYFYPAVLHGSTTCPLLKFNKSTTLGTCRQCFERMGCRGHDANTIVSCYTKLWGVDWMNKKGCLGAGSMCIGCSNPSFPFTTKTNGVATSSSIYNFK</sequence>
<evidence type="ECO:0000256" key="3">
    <source>
        <dbReference type="PIRSR" id="PIRSR000310-1"/>
    </source>
</evidence>
<dbReference type="InterPro" id="IPR037148">
    <property type="entry name" value="NiFe-Hase_small_C_sf"/>
</dbReference>
<feature type="binding site" evidence="3">
    <location>
        <position position="275"/>
    </location>
    <ligand>
        <name>[4Fe-4S] cluster</name>
        <dbReference type="ChEBI" id="CHEBI:49883"/>
        <label>2</label>
    </ligand>
</feature>
<feature type="domain" description="NADH:ubiquinone oxidoreductase-like 20kDa subunit" evidence="4">
    <location>
        <begin position="49"/>
        <end position="210"/>
    </location>
</feature>
<dbReference type="SUPFAM" id="SSF56770">
    <property type="entry name" value="HydA/Nqo6-like"/>
    <property type="match status" value="1"/>
</dbReference>
<keyword evidence="3" id="KW-0408">Iron</keyword>
<dbReference type="PRINTS" id="PR00614">
    <property type="entry name" value="NIHGNASESMLL"/>
</dbReference>
<dbReference type="Gene3D" id="3.40.50.700">
    <property type="entry name" value="NADH:ubiquinone oxidoreductase-like, 20kDa subunit"/>
    <property type="match status" value="1"/>
</dbReference>
<evidence type="ECO:0000313" key="5">
    <source>
        <dbReference type="EMBL" id="MVX65169.1"/>
    </source>
</evidence>
<dbReference type="GO" id="GO:0009061">
    <property type="term" value="P:anaerobic respiration"/>
    <property type="evidence" value="ECO:0007669"/>
    <property type="project" value="TreeGrafter"/>
</dbReference>
<feature type="binding site" evidence="3">
    <location>
        <position position="286"/>
    </location>
    <ligand>
        <name>[3Fe-4S] cluster</name>
        <dbReference type="ChEBI" id="CHEBI:21137"/>
    </ligand>
</feature>
<keyword evidence="3" id="KW-0479">Metal-binding</keyword>
<evidence type="ECO:0000313" key="6">
    <source>
        <dbReference type="EMBL" id="RII36531.1"/>
    </source>
</evidence>
<evidence type="ECO:0000259" key="4">
    <source>
        <dbReference type="Pfam" id="PF01058"/>
    </source>
</evidence>
<dbReference type="PROSITE" id="PS51318">
    <property type="entry name" value="TAT"/>
    <property type="match status" value="1"/>
</dbReference>
<dbReference type="PANTHER" id="PTHR30013">
    <property type="entry name" value="NIFE / NIFESE HYDROGENASE SMALL SUBUNIT FAMILY MEMBER"/>
    <property type="match status" value="1"/>
</dbReference>
<dbReference type="GO" id="GO:0008901">
    <property type="term" value="F:ferredoxin hydrogenase activity"/>
    <property type="evidence" value="ECO:0007669"/>
    <property type="project" value="InterPro"/>
</dbReference>
<dbReference type="Proteomes" id="UP000656077">
    <property type="component" value="Unassembled WGS sequence"/>
</dbReference>
<dbReference type="InterPro" id="IPR001821">
    <property type="entry name" value="NiFe_hydrogenase_ssu"/>
</dbReference>
<dbReference type="GO" id="GO:0051538">
    <property type="term" value="F:3 iron, 4 sulfur cluster binding"/>
    <property type="evidence" value="ECO:0007669"/>
    <property type="project" value="UniProtKB-KW"/>
</dbReference>
<dbReference type="GO" id="GO:0016020">
    <property type="term" value="C:membrane"/>
    <property type="evidence" value="ECO:0007669"/>
    <property type="project" value="TreeGrafter"/>
</dbReference>
<dbReference type="InterPro" id="IPR037024">
    <property type="entry name" value="NiFe_Hase_small_N_sf"/>
</dbReference>
<dbReference type="AlphaFoldDB" id="A0A399IU08"/>
<keyword evidence="3" id="KW-0004">4Fe-4S</keyword>
<dbReference type="PIRSF" id="PIRSF000310">
    <property type="entry name" value="NiFe_hyd_ssu"/>
    <property type="match status" value="1"/>
</dbReference>
<dbReference type="GO" id="GO:0044569">
    <property type="term" value="C:[Ni-Fe] hydrogenase complex"/>
    <property type="evidence" value="ECO:0007669"/>
    <property type="project" value="TreeGrafter"/>
</dbReference>
<evidence type="ECO:0000256" key="2">
    <source>
        <dbReference type="ARBA" id="ARBA00023002"/>
    </source>
</evidence>
<evidence type="ECO:0000256" key="1">
    <source>
        <dbReference type="ARBA" id="ARBA00011771"/>
    </source>
</evidence>
<organism evidence="6 7">
    <name type="scientific">Clostridium chromiireducens</name>
    <dbReference type="NCBI Taxonomy" id="225345"/>
    <lineage>
        <taxon>Bacteria</taxon>
        <taxon>Bacillati</taxon>
        <taxon>Bacillota</taxon>
        <taxon>Clostridia</taxon>
        <taxon>Eubacteriales</taxon>
        <taxon>Clostridiaceae</taxon>
        <taxon>Clostridium</taxon>
    </lineage>
</organism>
<protein>
    <recommendedName>
        <fullName evidence="4">NADH:ubiquinone oxidoreductase-like 20kDa subunit domain-containing protein</fullName>
    </recommendedName>
</protein>
<reference evidence="5" key="2">
    <citation type="submission" date="2019-12" db="EMBL/GenBank/DDBJ databases">
        <title>Microbes associate with the intestines of laboratory mice.</title>
        <authorList>
            <person name="Navarre W."/>
            <person name="Wong E."/>
        </authorList>
    </citation>
    <scope>NUCLEOTIDE SEQUENCE</scope>
    <source>
        <strain evidence="5">NM79_F5</strain>
    </source>
</reference>
<proteinExistence type="predicted"/>
<keyword evidence="3" id="KW-0411">Iron-sulfur</keyword>
<dbReference type="GO" id="GO:0009375">
    <property type="term" value="C:ferredoxin hydrogenase complex"/>
    <property type="evidence" value="ECO:0007669"/>
    <property type="project" value="InterPro"/>
</dbReference>
<accession>A0A399IU08</accession>
<dbReference type="PANTHER" id="PTHR30013:SF5">
    <property type="entry name" value="HYDROGENASE SMALL SUBUNIT"/>
    <property type="match status" value="1"/>
</dbReference>
<name>A0A399IU08_9CLOT</name>
<gene>
    <name evidence="6" type="ORF">D2A34_03855</name>
    <name evidence="5" type="ORF">GKZ28_15875</name>
</gene>
<feature type="binding site" evidence="3">
    <location>
        <position position="196"/>
    </location>
    <ligand>
        <name>[4Fe-4S] cluster</name>
        <dbReference type="ChEBI" id="CHEBI:49883"/>
        <label>1</label>
    </ligand>
</feature>
<keyword evidence="2" id="KW-0560">Oxidoreductase</keyword>
<comment type="caution">
    <text evidence="6">The sequence shown here is derived from an EMBL/GenBank/DDBJ whole genome shotgun (WGS) entry which is preliminary data.</text>
</comment>
<dbReference type="Gene3D" id="4.10.480.10">
    <property type="entry name" value="Cytochrome-c3 hydrogenase, C-terminal domain"/>
    <property type="match status" value="1"/>
</dbReference>
<feature type="binding site" evidence="3">
    <location>
        <position position="247"/>
    </location>
    <ligand>
        <name>[4Fe-4S] cluster</name>
        <dbReference type="ChEBI" id="CHEBI:49883"/>
        <label>2</label>
    </ligand>
</feature>
<dbReference type="EMBL" id="QXDJ01000001">
    <property type="protein sequence ID" value="RII36531.1"/>
    <property type="molecule type" value="Genomic_DNA"/>
</dbReference>
<dbReference type="GO" id="GO:0009055">
    <property type="term" value="F:electron transfer activity"/>
    <property type="evidence" value="ECO:0007669"/>
    <property type="project" value="TreeGrafter"/>
</dbReference>
<keyword evidence="3" id="KW-0003">3Fe-4S</keyword>
<dbReference type="Proteomes" id="UP000265930">
    <property type="component" value="Unassembled WGS sequence"/>
</dbReference>
<dbReference type="GO" id="GO:0046872">
    <property type="term" value="F:metal ion binding"/>
    <property type="evidence" value="ECO:0007669"/>
    <property type="project" value="UniProtKB-KW"/>
</dbReference>
<dbReference type="RefSeq" id="WP_119365779.1">
    <property type="nucleotide sequence ID" value="NZ_QXDJ01000001.1"/>
</dbReference>
<feature type="binding site" evidence="3">
    <location>
        <position position="49"/>
    </location>
    <ligand>
        <name>[4Fe-4S] cluster</name>
        <dbReference type="ChEBI" id="CHEBI:49883"/>
        <label>1</label>
    </ligand>
</feature>
<feature type="binding site" evidence="3">
    <location>
        <position position="269"/>
    </location>
    <ligand>
        <name>[4Fe-4S] cluster</name>
        <dbReference type="ChEBI" id="CHEBI:49883"/>
        <label>2</label>
    </ligand>
</feature>
<comment type="subunit">
    <text evidence="1">Heterodimer of a large and a small subunit.</text>
</comment>
<feature type="binding site" evidence="3">
    <location>
        <position position="311"/>
    </location>
    <ligand>
        <name>[3Fe-4S] cluster</name>
        <dbReference type="ChEBI" id="CHEBI:21137"/>
    </ligand>
</feature>
<feature type="binding site" evidence="3">
    <location>
        <position position="308"/>
    </location>
    <ligand>
        <name>[3Fe-4S] cluster</name>
        <dbReference type="ChEBI" id="CHEBI:21137"/>
    </ligand>
</feature>
<dbReference type="EMBL" id="WSRQ01000027">
    <property type="protein sequence ID" value="MVX65169.1"/>
    <property type="molecule type" value="Genomic_DNA"/>
</dbReference>
<dbReference type="GO" id="GO:0051539">
    <property type="term" value="F:4 iron, 4 sulfur cluster binding"/>
    <property type="evidence" value="ECO:0007669"/>
    <property type="project" value="UniProtKB-KW"/>
</dbReference>